<accession>A0AAE0IZ05</accession>
<feature type="region of interest" description="Disordered" evidence="1">
    <location>
        <begin position="145"/>
        <end position="165"/>
    </location>
</feature>
<reference evidence="2" key="1">
    <citation type="journal article" date="2023" name="Mol. Phylogenet. Evol.">
        <title>Genome-scale phylogeny and comparative genomics of the fungal order Sordariales.</title>
        <authorList>
            <person name="Hensen N."/>
            <person name="Bonometti L."/>
            <person name="Westerberg I."/>
            <person name="Brannstrom I.O."/>
            <person name="Guillou S."/>
            <person name="Cros-Aarteil S."/>
            <person name="Calhoun S."/>
            <person name="Haridas S."/>
            <person name="Kuo A."/>
            <person name="Mondo S."/>
            <person name="Pangilinan J."/>
            <person name="Riley R."/>
            <person name="LaButti K."/>
            <person name="Andreopoulos B."/>
            <person name="Lipzen A."/>
            <person name="Chen C."/>
            <person name="Yan M."/>
            <person name="Daum C."/>
            <person name="Ng V."/>
            <person name="Clum A."/>
            <person name="Steindorff A."/>
            <person name="Ohm R.A."/>
            <person name="Martin F."/>
            <person name="Silar P."/>
            <person name="Natvig D.O."/>
            <person name="Lalanne C."/>
            <person name="Gautier V."/>
            <person name="Ament-Velasquez S.L."/>
            <person name="Kruys A."/>
            <person name="Hutchinson M.I."/>
            <person name="Powell A.J."/>
            <person name="Barry K."/>
            <person name="Miller A.N."/>
            <person name="Grigoriev I.V."/>
            <person name="Debuchy R."/>
            <person name="Gladieux P."/>
            <person name="Hiltunen Thoren M."/>
            <person name="Johannesson H."/>
        </authorList>
    </citation>
    <scope>NUCLEOTIDE SEQUENCE</scope>
    <source>
        <strain evidence="2">SMH4131-1</strain>
    </source>
</reference>
<sequence>MPVTVRPSSKTAESWGNRCGPSDIKYTHATSADQLLACTVTNDNESPFLSLNLAGGGSETRDGKPSRPGGGRRSPPPPLIQSSFAGLNRASSTTFATKNGFVHTSIEAYNEHHHLVLRPEDVWFAILTQLSVYINANADNLQHRLVTPPSSSSSSSSSTTSPDGKEALHIDVPLEGLDHGLLAYQMAKLLSTRLQDPSLLDFILPAFSTTTKADQTVASVILLGTMQKYFSYSWGTRCGIPSVTLLGEVEDWELMAARCADRLGAGGDFGAAPARWYFRLLRPVLAGFVETFRDPEGRAAKQFWKGIVDRHTPDGSGCVTYSGWITAFCYWDENGRCLHDTATNIGGGGRGGRGGAQMQMPHKQQTVGVELSRGQMPVGFTKVPVTLVDDGVVIPTEMVAGSVGLRVRRSVEGDGEAEETAGAGDALRARVRWDGFDTVQPESGWFMYHV</sequence>
<evidence type="ECO:0000313" key="2">
    <source>
        <dbReference type="EMBL" id="KAK3333908.1"/>
    </source>
</evidence>
<evidence type="ECO:0000256" key="1">
    <source>
        <dbReference type="SAM" id="MobiDB-lite"/>
    </source>
</evidence>
<proteinExistence type="predicted"/>
<dbReference type="Proteomes" id="UP001286456">
    <property type="component" value="Unassembled WGS sequence"/>
</dbReference>
<feature type="compositionally biased region" description="Polar residues" evidence="1">
    <location>
        <begin position="1"/>
        <end position="14"/>
    </location>
</feature>
<feature type="region of interest" description="Disordered" evidence="1">
    <location>
        <begin position="1"/>
        <end position="20"/>
    </location>
</feature>
<reference evidence="2" key="2">
    <citation type="submission" date="2023-06" db="EMBL/GenBank/DDBJ databases">
        <authorList>
            <consortium name="Lawrence Berkeley National Laboratory"/>
            <person name="Haridas S."/>
            <person name="Hensen N."/>
            <person name="Bonometti L."/>
            <person name="Westerberg I."/>
            <person name="Brannstrom I.O."/>
            <person name="Guillou S."/>
            <person name="Cros-Aarteil S."/>
            <person name="Calhoun S."/>
            <person name="Kuo A."/>
            <person name="Mondo S."/>
            <person name="Pangilinan J."/>
            <person name="Riley R."/>
            <person name="Labutti K."/>
            <person name="Andreopoulos B."/>
            <person name="Lipzen A."/>
            <person name="Chen C."/>
            <person name="Yanf M."/>
            <person name="Daum C."/>
            <person name="Ng V."/>
            <person name="Clum A."/>
            <person name="Steindorff A."/>
            <person name="Ohm R."/>
            <person name="Martin F."/>
            <person name="Silar P."/>
            <person name="Natvig D."/>
            <person name="Lalanne C."/>
            <person name="Gautier V."/>
            <person name="Ament-Velasquez S.L."/>
            <person name="Kruys A."/>
            <person name="Hutchinson M.I."/>
            <person name="Powell A.J."/>
            <person name="Barry K."/>
            <person name="Miller A.N."/>
            <person name="Grigoriev I.V."/>
            <person name="Debuchy R."/>
            <person name="Gladieux P."/>
            <person name="Thoren M.H."/>
            <person name="Johannesson H."/>
        </authorList>
    </citation>
    <scope>NUCLEOTIDE SEQUENCE</scope>
    <source>
        <strain evidence="2">SMH4131-1</strain>
    </source>
</reference>
<feature type="compositionally biased region" description="Low complexity" evidence="1">
    <location>
        <begin position="147"/>
        <end position="162"/>
    </location>
</feature>
<dbReference type="PANTHER" id="PTHR31252:SF11">
    <property type="entry name" value="DUF4419 DOMAIN-CONTAINING PROTEIN"/>
    <property type="match status" value="1"/>
</dbReference>
<dbReference type="InterPro" id="IPR025533">
    <property type="entry name" value="DUF4419"/>
</dbReference>
<name>A0AAE0IZ05_9PEZI</name>
<keyword evidence="3" id="KW-1185">Reference proteome</keyword>
<dbReference type="Pfam" id="PF14388">
    <property type="entry name" value="DUF4419"/>
    <property type="match status" value="1"/>
</dbReference>
<dbReference type="PANTHER" id="PTHR31252">
    <property type="entry name" value="DUF4419 DOMAIN-CONTAINING PROTEIN"/>
    <property type="match status" value="1"/>
</dbReference>
<evidence type="ECO:0000313" key="3">
    <source>
        <dbReference type="Proteomes" id="UP001286456"/>
    </source>
</evidence>
<organism evidence="2 3">
    <name type="scientific">Cercophora scortea</name>
    <dbReference type="NCBI Taxonomy" id="314031"/>
    <lineage>
        <taxon>Eukaryota</taxon>
        <taxon>Fungi</taxon>
        <taxon>Dikarya</taxon>
        <taxon>Ascomycota</taxon>
        <taxon>Pezizomycotina</taxon>
        <taxon>Sordariomycetes</taxon>
        <taxon>Sordariomycetidae</taxon>
        <taxon>Sordariales</taxon>
        <taxon>Lasiosphaeriaceae</taxon>
        <taxon>Cercophora</taxon>
    </lineage>
</organism>
<gene>
    <name evidence="2" type="ORF">B0T19DRAFT_140629</name>
</gene>
<dbReference type="EMBL" id="JAUEPO010000002">
    <property type="protein sequence ID" value="KAK3333908.1"/>
    <property type="molecule type" value="Genomic_DNA"/>
</dbReference>
<protein>
    <submittedName>
        <fullName evidence="2">Uncharacterized protein</fullName>
    </submittedName>
</protein>
<comment type="caution">
    <text evidence="2">The sequence shown here is derived from an EMBL/GenBank/DDBJ whole genome shotgun (WGS) entry which is preliminary data.</text>
</comment>
<dbReference type="AlphaFoldDB" id="A0AAE0IZ05"/>
<feature type="region of interest" description="Disordered" evidence="1">
    <location>
        <begin position="51"/>
        <end position="80"/>
    </location>
</feature>